<dbReference type="Gene3D" id="3.40.1620.10">
    <property type="entry name" value="YefM-like domain"/>
    <property type="match status" value="1"/>
</dbReference>
<reference evidence="4" key="1">
    <citation type="submission" date="2017-01" db="EMBL/GenBank/DDBJ databases">
        <authorList>
            <person name="Brunel B."/>
        </authorList>
    </citation>
    <scope>NUCLEOTIDE SEQUENCE [LARGE SCALE GENOMIC DNA]</scope>
</reference>
<dbReference type="AlphaFoldDB" id="A0A1R3VIR4"/>
<dbReference type="Pfam" id="PF02604">
    <property type="entry name" value="PhdYeFM_antitox"/>
    <property type="match status" value="1"/>
</dbReference>
<keyword evidence="4" id="KW-1185">Reference proteome</keyword>
<dbReference type="EMBL" id="FTPD01000045">
    <property type="protein sequence ID" value="SIT58310.1"/>
    <property type="molecule type" value="Genomic_DNA"/>
</dbReference>
<evidence type="ECO:0000256" key="2">
    <source>
        <dbReference type="RuleBase" id="RU362080"/>
    </source>
</evidence>
<sequence>MTITVKVGEAKTHLSNLLAKVEAGEEVIISRGNNPIAKLSRIPKTNDLDALIEEVRAARARAKPVTTEEIVAWKHDSHRY</sequence>
<evidence type="ECO:0000313" key="3">
    <source>
        <dbReference type="EMBL" id="SIT58310.1"/>
    </source>
</evidence>
<evidence type="ECO:0000256" key="1">
    <source>
        <dbReference type="ARBA" id="ARBA00009981"/>
    </source>
</evidence>
<accession>A0A1R3VIR4</accession>
<comment type="function">
    <text evidence="2">Antitoxin component of a type II toxin-antitoxin (TA) system.</text>
</comment>
<organism evidence="3 4">
    <name type="scientific">Mesorhizobium prunaredense</name>
    <dbReference type="NCBI Taxonomy" id="1631249"/>
    <lineage>
        <taxon>Bacteria</taxon>
        <taxon>Pseudomonadati</taxon>
        <taxon>Pseudomonadota</taxon>
        <taxon>Alphaproteobacteria</taxon>
        <taxon>Hyphomicrobiales</taxon>
        <taxon>Phyllobacteriaceae</taxon>
        <taxon>Mesorhizobium</taxon>
    </lineage>
</organism>
<dbReference type="PANTHER" id="PTHR35377">
    <property type="entry name" value="ANTITOXIN VAPB49-RELATED-RELATED"/>
    <property type="match status" value="1"/>
</dbReference>
<evidence type="ECO:0000313" key="4">
    <source>
        <dbReference type="Proteomes" id="UP000188388"/>
    </source>
</evidence>
<comment type="similarity">
    <text evidence="1 2">Belongs to the phD/YefM antitoxin family.</text>
</comment>
<proteinExistence type="inferred from homology"/>
<gene>
    <name evidence="3" type="ORF">BQ8794_50412</name>
</gene>
<dbReference type="PANTHER" id="PTHR35377:SF7">
    <property type="entry name" value="SSL1004 PROTEIN"/>
    <property type="match status" value="1"/>
</dbReference>
<dbReference type="STRING" id="1631249.BQ8794_50412"/>
<dbReference type="NCBIfam" id="TIGR01552">
    <property type="entry name" value="phd_fam"/>
    <property type="match status" value="1"/>
</dbReference>
<dbReference type="InterPro" id="IPR036165">
    <property type="entry name" value="YefM-like_sf"/>
</dbReference>
<dbReference type="Proteomes" id="UP000188388">
    <property type="component" value="Unassembled WGS sequence"/>
</dbReference>
<dbReference type="RefSeq" id="WP_077381382.1">
    <property type="nucleotide sequence ID" value="NZ_FTPD01000045.1"/>
</dbReference>
<dbReference type="InterPro" id="IPR051416">
    <property type="entry name" value="phD-YefM_TA_antitoxins"/>
</dbReference>
<dbReference type="InterPro" id="IPR006442">
    <property type="entry name" value="Antitoxin_Phd/YefM"/>
</dbReference>
<dbReference type="SUPFAM" id="SSF143120">
    <property type="entry name" value="YefM-like"/>
    <property type="match status" value="1"/>
</dbReference>
<name>A0A1R3VIR4_9HYPH</name>
<protein>
    <recommendedName>
        <fullName evidence="2">Antitoxin</fullName>
    </recommendedName>
</protein>